<name>A0A1C6UR17_9ACTN</name>
<dbReference type="Proteomes" id="UP000199001">
    <property type="component" value="Unassembled WGS sequence"/>
</dbReference>
<evidence type="ECO:0000256" key="1">
    <source>
        <dbReference type="SAM" id="MobiDB-lite"/>
    </source>
</evidence>
<evidence type="ECO:0000313" key="4">
    <source>
        <dbReference type="Proteomes" id="UP000199001"/>
    </source>
</evidence>
<dbReference type="AlphaFoldDB" id="A0A1C6UR17"/>
<keyword evidence="2" id="KW-1133">Transmembrane helix</keyword>
<proteinExistence type="predicted"/>
<sequence>MDHLGPSDAGSPRPRTPEHAGEPYAIDRSSDSGDASLSILAAVNIAMVALVWLSERRARATS</sequence>
<feature type="region of interest" description="Disordered" evidence="1">
    <location>
        <begin position="1"/>
        <end position="32"/>
    </location>
</feature>
<keyword evidence="4" id="KW-1185">Reference proteome</keyword>
<keyword evidence="2" id="KW-0812">Transmembrane</keyword>
<gene>
    <name evidence="3" type="ORF">GA0070606_2609</name>
</gene>
<reference evidence="4" key="1">
    <citation type="submission" date="2016-06" db="EMBL/GenBank/DDBJ databases">
        <authorList>
            <person name="Varghese N."/>
            <person name="Submissions Spin"/>
        </authorList>
    </citation>
    <scope>NUCLEOTIDE SEQUENCE [LARGE SCALE GENOMIC DNA]</scope>
    <source>
        <strain evidence="4">DSM 43903</strain>
    </source>
</reference>
<evidence type="ECO:0000313" key="3">
    <source>
        <dbReference type="EMBL" id="SCL56446.1"/>
    </source>
</evidence>
<organism evidence="3 4">
    <name type="scientific">Micromonospora citrea</name>
    <dbReference type="NCBI Taxonomy" id="47855"/>
    <lineage>
        <taxon>Bacteria</taxon>
        <taxon>Bacillati</taxon>
        <taxon>Actinomycetota</taxon>
        <taxon>Actinomycetes</taxon>
        <taxon>Micromonosporales</taxon>
        <taxon>Micromonosporaceae</taxon>
        <taxon>Micromonospora</taxon>
    </lineage>
</organism>
<accession>A0A1C6UR17</accession>
<evidence type="ECO:0000256" key="2">
    <source>
        <dbReference type="SAM" id="Phobius"/>
    </source>
</evidence>
<protein>
    <submittedName>
        <fullName evidence="3">Uncharacterized protein</fullName>
    </submittedName>
</protein>
<dbReference type="EMBL" id="FMHZ01000002">
    <property type="protein sequence ID" value="SCL56446.1"/>
    <property type="molecule type" value="Genomic_DNA"/>
</dbReference>
<dbReference type="STRING" id="47855.GA0070606_2609"/>
<keyword evidence="2" id="KW-0472">Membrane</keyword>
<dbReference type="RefSeq" id="WP_091098554.1">
    <property type="nucleotide sequence ID" value="NZ_FMHZ01000002.1"/>
</dbReference>
<feature type="transmembrane region" description="Helical" evidence="2">
    <location>
        <begin position="35"/>
        <end position="53"/>
    </location>
</feature>